<gene>
    <name evidence="1" type="ORF">GCM10025872_26220</name>
</gene>
<accession>A0ABM8HDC4</accession>
<evidence type="ECO:0000313" key="1">
    <source>
        <dbReference type="EMBL" id="BDZ58965.1"/>
    </source>
</evidence>
<dbReference type="EMBL" id="AP027735">
    <property type="protein sequence ID" value="BDZ58965.1"/>
    <property type="molecule type" value="Genomic_DNA"/>
</dbReference>
<name>A0ABM8HDC4_9MICO</name>
<proteinExistence type="predicted"/>
<evidence type="ECO:0008006" key="2">
    <source>
        <dbReference type="Google" id="ProtNLM"/>
    </source>
</evidence>
<protein>
    <recommendedName>
        <fullName evidence="2">Major facilitator superfamily (MFS) profile domain-containing protein</fullName>
    </recommendedName>
</protein>
<sequence length="70" mass="7672">MTETRSMHPLRWLVVGLCGLALVFDGYDLVVYGTTVAALRREWGSPAPRRASSRACRSSACWSARSASAR</sequence>
<organism evidence="1">
    <name type="scientific">Barrientosiimonas endolithica</name>
    <dbReference type="NCBI Taxonomy" id="1535208"/>
    <lineage>
        <taxon>Bacteria</taxon>
        <taxon>Bacillati</taxon>
        <taxon>Actinomycetota</taxon>
        <taxon>Actinomycetes</taxon>
        <taxon>Micrococcales</taxon>
        <taxon>Dermacoccaceae</taxon>
        <taxon>Barrientosiimonas</taxon>
    </lineage>
</organism>
<reference evidence="1" key="2">
    <citation type="submission" date="2023-02" db="EMBL/GenBank/DDBJ databases">
        <authorList>
            <person name="Sun Q."/>
            <person name="Mori K."/>
        </authorList>
    </citation>
    <scope>NUCLEOTIDE SEQUENCE</scope>
    <source>
        <strain evidence="1">NBRC 110608</strain>
    </source>
</reference>
<reference evidence="1" key="1">
    <citation type="journal article" date="2014" name="Int. J. Syst. Evol. Microbiol.">
        <title>Complete genome of a new Firmicutes species belonging to the dominant human colonic microbiota ('Ruminococcus bicirculans') reveals two chromosomes and a selective capacity to utilize plant glucans.</title>
        <authorList>
            <consortium name="NISC Comparative Sequencing Program"/>
            <person name="Wegmann U."/>
            <person name="Louis P."/>
            <person name="Goesmann A."/>
            <person name="Henrissat B."/>
            <person name="Duncan S.H."/>
            <person name="Flint H.J."/>
        </authorList>
    </citation>
    <scope>NUCLEOTIDE SEQUENCE</scope>
    <source>
        <strain evidence="1">NBRC 110608</strain>
    </source>
</reference>
<dbReference type="RefSeq" id="WP_289231194.1">
    <property type="nucleotide sequence ID" value="NZ_AP027735.1"/>
</dbReference>